<sequence length="238" mass="25636">MRLFISRSVCALAVLAGLTTANAAIVSDSSQCLSEICGEPIYTVDMPLVARSMMEKPCPSATATKVHRELTNAERLGRGLPLKPPVRRSRDHVARAQVSPIPQIPEEETPTPPVDEPEVIEPDTYEGKIEVRKADGSSLGYISAVQRSNGIFKYGATEENALKVSVSLEAGTVSGTGLAVTMLVRRFILRPGLLTLYHSKNSDGPLFGLIQGRDSATVDIETGSSQCVFSTKLYETKC</sequence>
<evidence type="ECO:0000313" key="3">
    <source>
        <dbReference type="Proteomes" id="UP000283269"/>
    </source>
</evidence>
<feature type="signal peptide" evidence="1">
    <location>
        <begin position="1"/>
        <end position="23"/>
    </location>
</feature>
<proteinExistence type="predicted"/>
<name>A0A409XDZ9_PSICY</name>
<reference evidence="2 3" key="1">
    <citation type="journal article" date="2018" name="Evol. Lett.">
        <title>Horizontal gene cluster transfer increased hallucinogenic mushroom diversity.</title>
        <authorList>
            <person name="Reynolds H.T."/>
            <person name="Vijayakumar V."/>
            <person name="Gluck-Thaler E."/>
            <person name="Korotkin H.B."/>
            <person name="Matheny P.B."/>
            <person name="Slot J.C."/>
        </authorList>
    </citation>
    <scope>NUCLEOTIDE SEQUENCE [LARGE SCALE GENOMIC DNA]</scope>
    <source>
        <strain evidence="2 3">2631</strain>
    </source>
</reference>
<keyword evidence="3" id="KW-1185">Reference proteome</keyword>
<dbReference type="AlphaFoldDB" id="A0A409XDZ9"/>
<evidence type="ECO:0000313" key="2">
    <source>
        <dbReference type="EMBL" id="PPQ89002.1"/>
    </source>
</evidence>
<protein>
    <submittedName>
        <fullName evidence="2">Uncharacterized protein</fullName>
    </submittedName>
</protein>
<accession>A0A409XDZ9</accession>
<keyword evidence="1" id="KW-0732">Signal</keyword>
<evidence type="ECO:0000256" key="1">
    <source>
        <dbReference type="SAM" id="SignalP"/>
    </source>
</evidence>
<dbReference type="OrthoDB" id="4584900at2759"/>
<organism evidence="2 3">
    <name type="scientific">Psilocybe cyanescens</name>
    <dbReference type="NCBI Taxonomy" id="93625"/>
    <lineage>
        <taxon>Eukaryota</taxon>
        <taxon>Fungi</taxon>
        <taxon>Dikarya</taxon>
        <taxon>Basidiomycota</taxon>
        <taxon>Agaricomycotina</taxon>
        <taxon>Agaricomycetes</taxon>
        <taxon>Agaricomycetidae</taxon>
        <taxon>Agaricales</taxon>
        <taxon>Agaricineae</taxon>
        <taxon>Strophariaceae</taxon>
        <taxon>Psilocybe</taxon>
    </lineage>
</organism>
<dbReference type="InParanoid" id="A0A409XDZ9"/>
<feature type="chain" id="PRO_5019226119" evidence="1">
    <location>
        <begin position="24"/>
        <end position="238"/>
    </location>
</feature>
<dbReference type="Proteomes" id="UP000283269">
    <property type="component" value="Unassembled WGS sequence"/>
</dbReference>
<gene>
    <name evidence="2" type="ORF">CVT25_005101</name>
</gene>
<dbReference type="EMBL" id="NHYD01001970">
    <property type="protein sequence ID" value="PPQ89002.1"/>
    <property type="molecule type" value="Genomic_DNA"/>
</dbReference>
<comment type="caution">
    <text evidence="2">The sequence shown here is derived from an EMBL/GenBank/DDBJ whole genome shotgun (WGS) entry which is preliminary data.</text>
</comment>